<organism evidence="1 2">
    <name type="scientific">Trifolium medium</name>
    <dbReference type="NCBI Taxonomy" id="97028"/>
    <lineage>
        <taxon>Eukaryota</taxon>
        <taxon>Viridiplantae</taxon>
        <taxon>Streptophyta</taxon>
        <taxon>Embryophyta</taxon>
        <taxon>Tracheophyta</taxon>
        <taxon>Spermatophyta</taxon>
        <taxon>Magnoliopsida</taxon>
        <taxon>eudicotyledons</taxon>
        <taxon>Gunneridae</taxon>
        <taxon>Pentapetalae</taxon>
        <taxon>rosids</taxon>
        <taxon>fabids</taxon>
        <taxon>Fabales</taxon>
        <taxon>Fabaceae</taxon>
        <taxon>Papilionoideae</taxon>
        <taxon>50 kb inversion clade</taxon>
        <taxon>NPAAA clade</taxon>
        <taxon>Hologalegina</taxon>
        <taxon>IRL clade</taxon>
        <taxon>Trifolieae</taxon>
        <taxon>Trifolium</taxon>
    </lineage>
</organism>
<evidence type="ECO:0000313" key="1">
    <source>
        <dbReference type="EMBL" id="MCI50153.1"/>
    </source>
</evidence>
<dbReference type="AlphaFoldDB" id="A0A392SMN8"/>
<feature type="non-terminal residue" evidence="1">
    <location>
        <position position="51"/>
    </location>
</feature>
<comment type="caution">
    <text evidence="1">The sequence shown here is derived from an EMBL/GenBank/DDBJ whole genome shotgun (WGS) entry which is preliminary data.</text>
</comment>
<evidence type="ECO:0000313" key="2">
    <source>
        <dbReference type="Proteomes" id="UP000265520"/>
    </source>
</evidence>
<sequence length="51" mass="5611">MIKKQKVEVIVGMHSWTEAASVAELVHEAQVDVPLISFVAPAITPPLMEIR</sequence>
<reference evidence="1 2" key="1">
    <citation type="journal article" date="2018" name="Front. Plant Sci.">
        <title>Red Clover (Trifolium pratense) and Zigzag Clover (T. medium) - A Picture of Genomic Similarities and Differences.</title>
        <authorList>
            <person name="Dluhosova J."/>
            <person name="Istvanek J."/>
            <person name="Nedelnik J."/>
            <person name="Repkova J."/>
        </authorList>
    </citation>
    <scope>NUCLEOTIDE SEQUENCE [LARGE SCALE GENOMIC DNA]</scope>
    <source>
        <strain evidence="2">cv. 10/8</strain>
        <tissue evidence="1">Leaf</tissue>
    </source>
</reference>
<accession>A0A392SMN8</accession>
<proteinExistence type="predicted"/>
<keyword evidence="1" id="KW-0675">Receptor</keyword>
<dbReference type="EMBL" id="LXQA010412188">
    <property type="protein sequence ID" value="MCI50153.1"/>
    <property type="molecule type" value="Genomic_DNA"/>
</dbReference>
<dbReference type="Proteomes" id="UP000265520">
    <property type="component" value="Unassembled WGS sequence"/>
</dbReference>
<protein>
    <submittedName>
        <fullName evidence="1">Glutamate receptor 3.4</fullName>
    </submittedName>
</protein>
<name>A0A392SMN8_9FABA</name>
<keyword evidence="2" id="KW-1185">Reference proteome</keyword>